<dbReference type="Pfam" id="PF10503">
    <property type="entry name" value="Esterase_PHB"/>
    <property type="match status" value="1"/>
</dbReference>
<evidence type="ECO:0000313" key="5">
    <source>
        <dbReference type="Proteomes" id="UP000612899"/>
    </source>
</evidence>
<feature type="signal peptide" evidence="3">
    <location>
        <begin position="1"/>
        <end position="32"/>
    </location>
</feature>
<gene>
    <name evidence="4" type="ORF">Rhe02_02110</name>
</gene>
<evidence type="ECO:0000256" key="2">
    <source>
        <dbReference type="ARBA" id="ARBA00022801"/>
    </source>
</evidence>
<keyword evidence="2" id="KW-0378">Hydrolase</keyword>
<organism evidence="4 5">
    <name type="scientific">Rhizocola hellebori</name>
    <dbReference type="NCBI Taxonomy" id="1392758"/>
    <lineage>
        <taxon>Bacteria</taxon>
        <taxon>Bacillati</taxon>
        <taxon>Actinomycetota</taxon>
        <taxon>Actinomycetes</taxon>
        <taxon>Micromonosporales</taxon>
        <taxon>Micromonosporaceae</taxon>
        <taxon>Rhizocola</taxon>
    </lineage>
</organism>
<dbReference type="EMBL" id="BONY01000001">
    <property type="protein sequence ID" value="GIH02144.1"/>
    <property type="molecule type" value="Genomic_DNA"/>
</dbReference>
<keyword evidence="1 3" id="KW-0732">Signal</keyword>
<dbReference type="InterPro" id="IPR029058">
    <property type="entry name" value="AB_hydrolase_fold"/>
</dbReference>
<dbReference type="AlphaFoldDB" id="A0A8J3Q1Y6"/>
<sequence>MSGSIKAMGLRRLLVASLIVLLPAACTSPAKRDDAAPATTPGGVVATTPVTVGAAVSVKLDDRPFQLYVPNSYTATAKMPLVVLLHGFQSSAAQQERYFKLTAEAERRGFLYAMPDGSQNRNGNRFWNATAACCDFGGIGVDDSGYLSRLIDTVKSSYSVDPRRVYFVGHSNGGFMAYRMACEHATQITAIVSLAGAATNDAAQCKPARPVSVLQIHGSADSTIRYEGGLNVGQPYPSAAQTLASWRGHDGCADTADTSAAPIDLDAGLSGAETAVTTYRSGCRDATVVQLWSIKDGRHVPSLSAAFAPAVMDFLLAQVSPA</sequence>
<evidence type="ECO:0008006" key="6">
    <source>
        <dbReference type="Google" id="ProtNLM"/>
    </source>
</evidence>
<proteinExistence type="predicted"/>
<evidence type="ECO:0000256" key="1">
    <source>
        <dbReference type="ARBA" id="ARBA00022729"/>
    </source>
</evidence>
<evidence type="ECO:0000256" key="3">
    <source>
        <dbReference type="SAM" id="SignalP"/>
    </source>
</evidence>
<comment type="caution">
    <text evidence="4">The sequence shown here is derived from an EMBL/GenBank/DDBJ whole genome shotgun (WGS) entry which is preliminary data.</text>
</comment>
<dbReference type="Gene3D" id="3.40.50.1820">
    <property type="entry name" value="alpha/beta hydrolase"/>
    <property type="match status" value="1"/>
</dbReference>
<dbReference type="PANTHER" id="PTHR43037:SF5">
    <property type="entry name" value="FERULOYL ESTERASE"/>
    <property type="match status" value="1"/>
</dbReference>
<evidence type="ECO:0000313" key="4">
    <source>
        <dbReference type="EMBL" id="GIH02144.1"/>
    </source>
</evidence>
<accession>A0A8J3Q1Y6</accession>
<dbReference type="Proteomes" id="UP000612899">
    <property type="component" value="Unassembled WGS sequence"/>
</dbReference>
<dbReference type="SUPFAM" id="SSF53474">
    <property type="entry name" value="alpha/beta-Hydrolases"/>
    <property type="match status" value="1"/>
</dbReference>
<dbReference type="GO" id="GO:0005576">
    <property type="term" value="C:extracellular region"/>
    <property type="evidence" value="ECO:0007669"/>
    <property type="project" value="InterPro"/>
</dbReference>
<keyword evidence="5" id="KW-1185">Reference proteome</keyword>
<protein>
    <recommendedName>
        <fullName evidence="6">Polyhydroxybutyrate depolymerase</fullName>
    </recommendedName>
</protein>
<dbReference type="InterPro" id="IPR010126">
    <property type="entry name" value="Esterase_phb"/>
</dbReference>
<name>A0A8J3Q1Y6_9ACTN</name>
<dbReference type="InterPro" id="IPR050955">
    <property type="entry name" value="Plant_Biomass_Hydrol_Est"/>
</dbReference>
<feature type="chain" id="PRO_5035240633" description="Polyhydroxybutyrate depolymerase" evidence="3">
    <location>
        <begin position="33"/>
        <end position="322"/>
    </location>
</feature>
<dbReference type="GO" id="GO:0016787">
    <property type="term" value="F:hydrolase activity"/>
    <property type="evidence" value="ECO:0007669"/>
    <property type="project" value="UniProtKB-KW"/>
</dbReference>
<reference evidence="4" key="1">
    <citation type="submission" date="2021-01" db="EMBL/GenBank/DDBJ databases">
        <title>Whole genome shotgun sequence of Rhizocola hellebori NBRC 109834.</title>
        <authorList>
            <person name="Komaki H."/>
            <person name="Tamura T."/>
        </authorList>
    </citation>
    <scope>NUCLEOTIDE SEQUENCE</scope>
    <source>
        <strain evidence="4">NBRC 109834</strain>
    </source>
</reference>
<dbReference type="PANTHER" id="PTHR43037">
    <property type="entry name" value="UNNAMED PRODUCT-RELATED"/>
    <property type="match status" value="1"/>
</dbReference>